<dbReference type="InParanoid" id="O26470"/>
<dbReference type="InterPro" id="IPR050194">
    <property type="entry name" value="Glycosyltransferase_grp1"/>
</dbReference>
<dbReference type="HOGENOM" id="CLU_009583_2_1_2"/>
<dbReference type="Proteomes" id="UP000005223">
    <property type="component" value="Chromosome"/>
</dbReference>
<evidence type="ECO:0000259" key="2">
    <source>
        <dbReference type="Pfam" id="PF13439"/>
    </source>
</evidence>
<dbReference type="STRING" id="187420.MTH_370"/>
<dbReference type="CAZy" id="GT4">
    <property type="family name" value="Glycosyltransferase Family 4"/>
</dbReference>
<dbReference type="EMBL" id="AE000666">
    <property type="protein sequence ID" value="AAB84876.1"/>
    <property type="molecule type" value="Genomic_DNA"/>
</dbReference>
<dbReference type="AlphaFoldDB" id="O26470"/>
<dbReference type="Pfam" id="PF13439">
    <property type="entry name" value="Glyco_transf_4"/>
    <property type="match status" value="1"/>
</dbReference>
<dbReference type="CDD" id="cd03821">
    <property type="entry name" value="GT4_Bme6-like"/>
    <property type="match status" value="1"/>
</dbReference>
<sequence>MVTGPRKRRFIGLRILHVTPYFKPSWEAGGPPRSVYDLASRQVSAGHEVTVYTTDGFKRRLDVEVNRPLDVDGIRTYYFRNLSMYLAGNMNLPVPLKLPYVAWREIREFDVVHIHEHRTFLAAVVATLASRAGVPYIVQPHGSVPTMSRATLKEVFDFIAGNRIMYGASRIVATSTVESGFYRKVYPKLDAEAIVKVPNPVDIPHRPSRGLFRKKWGLEDARIILYLGRIHERKGLDILLRAFRDMDEDTVLVITGPDDHYLERLMGLIDELGIGERVLLTGPLYEMDKLEAYVDADVFVLPSASKYESFGNSAAEAIACGTPVVVTSSCGISEWMDPGDGIIARPSARDLRDAIIRVLKERDSFNPSAEKFDPESISETFEDIYLEVTHKASRH</sequence>
<dbReference type="SUPFAM" id="SSF53756">
    <property type="entry name" value="UDP-Glycosyltransferase/glycogen phosphorylase"/>
    <property type="match status" value="1"/>
</dbReference>
<dbReference type="PANTHER" id="PTHR45947">
    <property type="entry name" value="SULFOQUINOVOSYL TRANSFERASE SQD2"/>
    <property type="match status" value="1"/>
</dbReference>
<protein>
    <submittedName>
        <fullName evidence="3">LPS biosynthesis RfbU related protein</fullName>
    </submittedName>
</protein>
<organism evidence="3 4">
    <name type="scientific">Methanothermobacter thermautotrophicus (strain ATCC 29096 / DSM 1053 / JCM 10044 / NBRC 100330 / Delta H)</name>
    <name type="common">Methanobacterium thermoautotrophicum</name>
    <dbReference type="NCBI Taxonomy" id="187420"/>
    <lineage>
        <taxon>Archaea</taxon>
        <taxon>Methanobacteriati</taxon>
        <taxon>Methanobacteriota</taxon>
        <taxon>Methanomada group</taxon>
        <taxon>Methanobacteria</taxon>
        <taxon>Methanobacteriales</taxon>
        <taxon>Methanobacteriaceae</taxon>
        <taxon>Methanothermobacter</taxon>
    </lineage>
</organism>
<evidence type="ECO:0000259" key="1">
    <source>
        <dbReference type="Pfam" id="PF00534"/>
    </source>
</evidence>
<feature type="domain" description="Glycosyltransferase subfamily 4-like N-terminal" evidence="2">
    <location>
        <begin position="29"/>
        <end position="203"/>
    </location>
</feature>
<feature type="domain" description="Glycosyl transferase family 1" evidence="1">
    <location>
        <begin position="212"/>
        <end position="363"/>
    </location>
</feature>
<name>O26470_METTH</name>
<gene>
    <name evidence="3" type="ordered locus">MTH_370</name>
</gene>
<evidence type="ECO:0000313" key="3">
    <source>
        <dbReference type="EMBL" id="AAB84876.1"/>
    </source>
</evidence>
<dbReference type="Gene3D" id="3.40.50.2000">
    <property type="entry name" value="Glycogen Phosphorylase B"/>
    <property type="match status" value="2"/>
</dbReference>
<dbReference type="PaxDb" id="187420-MTH_370"/>
<dbReference type="EnsemblBacteria" id="AAB84876">
    <property type="protein sequence ID" value="AAB84876"/>
    <property type="gene ID" value="MTH_370"/>
</dbReference>
<dbReference type="GO" id="GO:0016757">
    <property type="term" value="F:glycosyltransferase activity"/>
    <property type="evidence" value="ECO:0007669"/>
    <property type="project" value="InterPro"/>
</dbReference>
<accession>O26470</accession>
<dbReference type="PANTHER" id="PTHR45947:SF3">
    <property type="entry name" value="SULFOQUINOVOSYL TRANSFERASE SQD2"/>
    <property type="match status" value="1"/>
</dbReference>
<evidence type="ECO:0000313" key="4">
    <source>
        <dbReference type="Proteomes" id="UP000005223"/>
    </source>
</evidence>
<dbReference type="PIR" id="H69147">
    <property type="entry name" value="H69147"/>
</dbReference>
<keyword evidence="4" id="KW-1185">Reference proteome</keyword>
<dbReference type="KEGG" id="mth:MTH_370"/>
<proteinExistence type="predicted"/>
<reference evidence="3 4" key="1">
    <citation type="journal article" date="1997" name="J. Bacteriol.">
        <title>Complete genome sequence of Methanobacterium thermoautotrophicum deltaH: functional analysis and comparative genomics.</title>
        <authorList>
            <person name="Smith D.R."/>
            <person name="Doucette-Stamm L.A."/>
            <person name="Deloughery C."/>
            <person name="Lee H.-M."/>
            <person name="Dubois J."/>
            <person name="Aldredge T."/>
            <person name="Bashirzadeh R."/>
            <person name="Blakely D."/>
            <person name="Cook R."/>
            <person name="Gilbert K."/>
            <person name="Harrison D."/>
            <person name="Hoang L."/>
            <person name="Keagle P."/>
            <person name="Lumm W."/>
            <person name="Pothier B."/>
            <person name="Qiu D."/>
            <person name="Spadafora R."/>
            <person name="Vicare R."/>
            <person name="Wang Y."/>
            <person name="Wierzbowski J."/>
            <person name="Gibson R."/>
            <person name="Jiwani N."/>
            <person name="Caruso A."/>
            <person name="Bush D."/>
            <person name="Safer H."/>
            <person name="Patwell D."/>
            <person name="Prabhakar S."/>
            <person name="McDougall S."/>
            <person name="Shimer G."/>
            <person name="Goyal A."/>
            <person name="Pietrovski S."/>
            <person name="Church G.M."/>
            <person name="Daniels C.J."/>
            <person name="Mao J.-i."/>
            <person name="Rice P."/>
            <person name="Nolling J."/>
            <person name="Reeve J.N."/>
        </authorList>
    </citation>
    <scope>NUCLEOTIDE SEQUENCE [LARGE SCALE GENOMIC DNA]</scope>
    <source>
        <strain evidence="4">ATCC 29096 / DSM 1053 / JCM 10044 / NBRC 100330 / Delta H</strain>
    </source>
</reference>
<dbReference type="InterPro" id="IPR028098">
    <property type="entry name" value="Glyco_trans_4-like_N"/>
</dbReference>
<dbReference type="Pfam" id="PF00534">
    <property type="entry name" value="Glycos_transf_1"/>
    <property type="match status" value="1"/>
</dbReference>
<dbReference type="InterPro" id="IPR001296">
    <property type="entry name" value="Glyco_trans_1"/>
</dbReference>